<evidence type="ECO:0000313" key="5">
    <source>
        <dbReference type="Proteomes" id="UP000199532"/>
    </source>
</evidence>
<evidence type="ECO:0000256" key="1">
    <source>
        <dbReference type="PROSITE-ProRule" id="PRU00169"/>
    </source>
</evidence>
<dbReference type="GO" id="GO:0003677">
    <property type="term" value="F:DNA binding"/>
    <property type="evidence" value="ECO:0007669"/>
    <property type="project" value="InterPro"/>
</dbReference>
<keyword evidence="1" id="KW-0597">Phosphoprotein</keyword>
<dbReference type="PANTHER" id="PTHR45526">
    <property type="entry name" value="TRANSCRIPTIONAL REGULATORY PROTEIN DPIA"/>
    <property type="match status" value="1"/>
</dbReference>
<dbReference type="SMART" id="SM00448">
    <property type="entry name" value="REC"/>
    <property type="match status" value="1"/>
</dbReference>
<dbReference type="SMART" id="SM00850">
    <property type="entry name" value="LytTR"/>
    <property type="match status" value="1"/>
</dbReference>
<dbReference type="Proteomes" id="UP000199532">
    <property type="component" value="Unassembled WGS sequence"/>
</dbReference>
<dbReference type="InterPro" id="IPR011006">
    <property type="entry name" value="CheY-like_superfamily"/>
</dbReference>
<dbReference type="InterPro" id="IPR007492">
    <property type="entry name" value="LytTR_DNA-bd_dom"/>
</dbReference>
<evidence type="ECO:0000259" key="2">
    <source>
        <dbReference type="PROSITE" id="PS50110"/>
    </source>
</evidence>
<proteinExistence type="predicted"/>
<evidence type="ECO:0000259" key="3">
    <source>
        <dbReference type="PROSITE" id="PS50930"/>
    </source>
</evidence>
<reference evidence="4 5" key="1">
    <citation type="submission" date="2016-10" db="EMBL/GenBank/DDBJ databases">
        <authorList>
            <person name="de Groot N.N."/>
        </authorList>
    </citation>
    <scope>NUCLEOTIDE SEQUENCE [LARGE SCALE GENOMIC DNA]</scope>
    <source>
        <strain evidence="4 5">DSM 19938</strain>
    </source>
</reference>
<dbReference type="PANTHER" id="PTHR45526:SF1">
    <property type="entry name" value="TRANSCRIPTIONAL REGULATORY PROTEIN DCUR-RELATED"/>
    <property type="match status" value="1"/>
</dbReference>
<dbReference type="PROSITE" id="PS50930">
    <property type="entry name" value="HTH_LYTTR"/>
    <property type="match status" value="1"/>
</dbReference>
<keyword evidence="5" id="KW-1185">Reference proteome</keyword>
<feature type="modified residue" description="4-aspartylphosphate" evidence="1">
    <location>
        <position position="57"/>
    </location>
</feature>
<dbReference type="Pfam" id="PF04397">
    <property type="entry name" value="LytTR"/>
    <property type="match status" value="1"/>
</dbReference>
<dbReference type="Gene3D" id="3.40.50.2300">
    <property type="match status" value="1"/>
</dbReference>
<feature type="domain" description="Response regulatory" evidence="2">
    <location>
        <begin position="6"/>
        <end position="118"/>
    </location>
</feature>
<dbReference type="InterPro" id="IPR051271">
    <property type="entry name" value="2C-system_Tx_regulators"/>
</dbReference>
<dbReference type="SUPFAM" id="SSF52172">
    <property type="entry name" value="CheY-like"/>
    <property type="match status" value="1"/>
</dbReference>
<dbReference type="PROSITE" id="PS50110">
    <property type="entry name" value="RESPONSE_REGULATORY"/>
    <property type="match status" value="1"/>
</dbReference>
<dbReference type="AlphaFoldDB" id="A0A1H6YJN0"/>
<dbReference type="Gene3D" id="2.40.50.1020">
    <property type="entry name" value="LytTr DNA-binding domain"/>
    <property type="match status" value="1"/>
</dbReference>
<dbReference type="Pfam" id="PF00072">
    <property type="entry name" value="Response_reg"/>
    <property type="match status" value="1"/>
</dbReference>
<dbReference type="EMBL" id="FNXY01000007">
    <property type="protein sequence ID" value="SEJ41491.1"/>
    <property type="molecule type" value="Genomic_DNA"/>
</dbReference>
<dbReference type="GO" id="GO:0000156">
    <property type="term" value="F:phosphorelay response regulator activity"/>
    <property type="evidence" value="ECO:0007669"/>
    <property type="project" value="TreeGrafter"/>
</dbReference>
<sequence length="253" mass="28647">MTNTLRCAIIEDEPLAQELLEKYVRRVSSLEHAATFDDAIVAYDQLPAMHPDIIFLDINMPEMTGIEFLRAYPTPHPAVIVTTANPNHALDGFDMGVTDYLLKPITFDRFLKAIGRAREKVNGTSQPVSAAVTSENLPVLSEKGTPSDFIFFKTDKKLEQVHFDEIVFVESLGDYIKVFLSDRFLVTLVTMKKLCETLPSDRFLRIHRSCLVQLRYIKTLEGNTVIMASGQELIIGPNFREEVKLALKKWLIS</sequence>
<dbReference type="STRING" id="408657.SAMN04487995_4569"/>
<gene>
    <name evidence="4" type="ORF">SAMN04487995_4569</name>
</gene>
<feature type="domain" description="HTH LytTR-type" evidence="3">
    <location>
        <begin position="150"/>
        <end position="249"/>
    </location>
</feature>
<evidence type="ECO:0000313" key="4">
    <source>
        <dbReference type="EMBL" id="SEJ41491.1"/>
    </source>
</evidence>
<protein>
    <submittedName>
        <fullName evidence="4">Two component transcriptional regulator, LytTR family</fullName>
    </submittedName>
</protein>
<accession>A0A1H6YJN0</accession>
<dbReference type="InterPro" id="IPR001789">
    <property type="entry name" value="Sig_transdc_resp-reg_receiver"/>
</dbReference>
<name>A0A1H6YJN0_9BACT</name>
<organism evidence="4 5">
    <name type="scientific">Dyadobacter koreensis</name>
    <dbReference type="NCBI Taxonomy" id="408657"/>
    <lineage>
        <taxon>Bacteria</taxon>
        <taxon>Pseudomonadati</taxon>
        <taxon>Bacteroidota</taxon>
        <taxon>Cytophagia</taxon>
        <taxon>Cytophagales</taxon>
        <taxon>Spirosomataceae</taxon>
        <taxon>Dyadobacter</taxon>
    </lineage>
</organism>